<protein>
    <submittedName>
        <fullName evidence="1">AAEL001828-PA</fullName>
    </submittedName>
</protein>
<dbReference type="Proteomes" id="UP000682892">
    <property type="component" value="Unassembled WGS sequence"/>
</dbReference>
<dbReference type="AlphaFoldDB" id="Q17K19"/>
<dbReference type="EMBL" id="CH477228">
    <property type="protein sequence ID" value="EAT47073.1"/>
    <property type="molecule type" value="Genomic_DNA"/>
</dbReference>
<evidence type="ECO:0000313" key="1">
    <source>
        <dbReference type="EMBL" id="EAT47073.1"/>
    </source>
</evidence>
<reference evidence="1" key="2">
    <citation type="journal article" date="2007" name="Science">
        <title>Genome sequence of Aedes aegypti, a major arbovirus vector.</title>
        <authorList>
            <person name="Nene V."/>
            <person name="Wortman J.R."/>
            <person name="Lawson D."/>
            <person name="Haas B."/>
            <person name="Kodira C."/>
            <person name="Tu Z.J."/>
            <person name="Loftus B."/>
            <person name="Xi Z."/>
            <person name="Megy K."/>
            <person name="Grabherr M."/>
            <person name="Ren Q."/>
            <person name="Zdobnov E.M."/>
            <person name="Lobo N.F."/>
            <person name="Campbell K.S."/>
            <person name="Brown S.E."/>
            <person name="Bonaldo M.F."/>
            <person name="Zhu J."/>
            <person name="Sinkins S.P."/>
            <person name="Hogenkamp D.G."/>
            <person name="Amedeo P."/>
            <person name="Arensburger P."/>
            <person name="Atkinson P.W."/>
            <person name="Bidwell S."/>
            <person name="Biedler J."/>
            <person name="Birney E."/>
            <person name="Bruggner R.V."/>
            <person name="Costas J."/>
            <person name="Coy M.R."/>
            <person name="Crabtree J."/>
            <person name="Crawford M."/>
            <person name="Debruyn B."/>
            <person name="Decaprio D."/>
            <person name="Eiglmeier K."/>
            <person name="Eisenstadt E."/>
            <person name="El-Dorry H."/>
            <person name="Gelbart W.M."/>
            <person name="Gomes S.L."/>
            <person name="Hammond M."/>
            <person name="Hannick L.I."/>
            <person name="Hogan J.R."/>
            <person name="Holmes M.H."/>
            <person name="Jaffe D."/>
            <person name="Johnston J.S."/>
            <person name="Kennedy R.C."/>
            <person name="Koo H."/>
            <person name="Kravitz S."/>
            <person name="Kriventseva E.V."/>
            <person name="Kulp D."/>
            <person name="Labutti K."/>
            <person name="Lee E."/>
            <person name="Li S."/>
            <person name="Lovin D.D."/>
            <person name="Mao C."/>
            <person name="Mauceli E."/>
            <person name="Menck C.F."/>
            <person name="Miller J.R."/>
            <person name="Montgomery P."/>
            <person name="Mori A."/>
            <person name="Nascimento A.L."/>
            <person name="Naveira H.F."/>
            <person name="Nusbaum C."/>
            <person name="O'leary S."/>
            <person name="Orvis J."/>
            <person name="Pertea M."/>
            <person name="Quesneville H."/>
            <person name="Reidenbach K.R."/>
            <person name="Rogers Y.H."/>
            <person name="Roth C.W."/>
            <person name="Schneider J.R."/>
            <person name="Schatz M."/>
            <person name="Shumway M."/>
            <person name="Stanke M."/>
            <person name="Stinson E.O."/>
            <person name="Tubio J.M."/>
            <person name="Vanzee J.P."/>
            <person name="Verjovski-Almeida S."/>
            <person name="Werner D."/>
            <person name="White O."/>
            <person name="Wyder S."/>
            <person name="Zeng Q."/>
            <person name="Zhao Q."/>
            <person name="Zhao Y."/>
            <person name="Hill C.A."/>
            <person name="Raikhel A.S."/>
            <person name="Soares M.B."/>
            <person name="Knudson D.L."/>
            <person name="Lee N.H."/>
            <person name="Galagan J."/>
            <person name="Salzberg S.L."/>
            <person name="Paulsen I.T."/>
            <person name="Dimopoulos G."/>
            <person name="Collins F.H."/>
            <person name="Birren B."/>
            <person name="Fraser-Liggett C.M."/>
            <person name="Severson D.W."/>
        </authorList>
    </citation>
    <scope>NUCLEOTIDE SEQUENCE [LARGE SCALE GENOMIC DNA]</scope>
    <source>
        <strain evidence="1">Liverpool</strain>
    </source>
</reference>
<evidence type="ECO:0000313" key="2">
    <source>
        <dbReference type="Proteomes" id="UP000682892"/>
    </source>
</evidence>
<organism evidence="1 2">
    <name type="scientific">Aedes aegypti</name>
    <name type="common">Yellowfever mosquito</name>
    <name type="synonym">Culex aegypti</name>
    <dbReference type="NCBI Taxonomy" id="7159"/>
    <lineage>
        <taxon>Eukaryota</taxon>
        <taxon>Metazoa</taxon>
        <taxon>Ecdysozoa</taxon>
        <taxon>Arthropoda</taxon>
        <taxon>Hexapoda</taxon>
        <taxon>Insecta</taxon>
        <taxon>Pterygota</taxon>
        <taxon>Neoptera</taxon>
        <taxon>Endopterygota</taxon>
        <taxon>Diptera</taxon>
        <taxon>Nematocera</taxon>
        <taxon>Culicoidea</taxon>
        <taxon>Culicidae</taxon>
        <taxon>Culicinae</taxon>
        <taxon>Aedini</taxon>
        <taxon>Aedes</taxon>
        <taxon>Stegomyia</taxon>
    </lineage>
</organism>
<name>Q17K19_AEDAE</name>
<sequence>MVTVSRWVNDNEQQQPSGQCRCYKDRVSFCVQHLWKFYRRCSIGCKNCRRVRDRRTYHYGRYFQGSTEERCLIEQPVETMRPFKKKISVLHLALIE</sequence>
<reference evidence="1" key="1">
    <citation type="submission" date="2005-10" db="EMBL/GenBank/DDBJ databases">
        <authorList>
            <person name="Loftus B.J."/>
            <person name="Nene V.M."/>
            <person name="Hannick L.I."/>
            <person name="Bidwell S."/>
            <person name="Haas B."/>
            <person name="Amedeo P."/>
            <person name="Orvis J."/>
            <person name="Wortman J.R."/>
            <person name="White O.R."/>
            <person name="Salzberg S."/>
            <person name="Shumway M."/>
            <person name="Koo H."/>
            <person name="Zhao Y."/>
            <person name="Holmes M."/>
            <person name="Miller J."/>
            <person name="Schatz M."/>
            <person name="Pop M."/>
            <person name="Pai G."/>
            <person name="Utterback T."/>
            <person name="Rogers Y.-H."/>
            <person name="Kravitz S."/>
            <person name="Fraser C.M."/>
        </authorList>
    </citation>
    <scope>NUCLEOTIDE SEQUENCE</scope>
    <source>
        <strain evidence="1">Liverpool</strain>
    </source>
</reference>
<accession>Q17K19</accession>
<dbReference type="PaxDb" id="7159-AAEL001828-PA"/>
<reference evidence="1" key="3">
    <citation type="submission" date="2012-09" db="EMBL/GenBank/DDBJ databases">
        <authorList>
            <consortium name="VectorBase"/>
        </authorList>
    </citation>
    <scope>NUCLEOTIDE SEQUENCE</scope>
    <source>
        <strain evidence="1">Liverpool</strain>
    </source>
</reference>
<gene>
    <name evidence="1" type="ORF">AaeL_AAEL001828</name>
</gene>
<proteinExistence type="predicted"/>
<dbReference type="HOGENOM" id="CLU_2361407_0_0_1"/>